<comment type="subcellular location">
    <subcellularLocation>
        <location evidence="1">Cell membrane</location>
        <topology evidence="1">Multi-pass membrane protein</topology>
    </subcellularLocation>
</comment>
<evidence type="ECO:0000313" key="9">
    <source>
        <dbReference type="EMBL" id="TSJ43036.1"/>
    </source>
</evidence>
<dbReference type="InterPro" id="IPR050250">
    <property type="entry name" value="Macrolide_Exporter_MacB"/>
</dbReference>
<evidence type="ECO:0000256" key="5">
    <source>
        <dbReference type="ARBA" id="ARBA00023136"/>
    </source>
</evidence>
<feature type="domain" description="ABC3 transporter permease C-terminal" evidence="7">
    <location>
        <begin position="297"/>
        <end position="414"/>
    </location>
</feature>
<gene>
    <name evidence="9" type="ORF">FO440_02265</name>
</gene>
<feature type="domain" description="MacB-like periplasmic core" evidence="8">
    <location>
        <begin position="20"/>
        <end position="235"/>
    </location>
</feature>
<accession>A0A556MT00</accession>
<evidence type="ECO:0000256" key="2">
    <source>
        <dbReference type="ARBA" id="ARBA00022475"/>
    </source>
</evidence>
<dbReference type="AlphaFoldDB" id="A0A556MT00"/>
<dbReference type="PROSITE" id="PS51257">
    <property type="entry name" value="PROKAR_LIPOPROTEIN"/>
    <property type="match status" value="1"/>
</dbReference>
<feature type="transmembrane region" description="Helical" evidence="6">
    <location>
        <begin position="433"/>
        <end position="454"/>
    </location>
</feature>
<evidence type="ECO:0000256" key="1">
    <source>
        <dbReference type="ARBA" id="ARBA00004651"/>
    </source>
</evidence>
<keyword evidence="3 6" id="KW-0812">Transmembrane</keyword>
<sequence>MIKNYFKIAWRSLSRNKGFTTLNILGLALGLAACLLIVLYVVDELSYDRYNEKASRMYRVNEDLKLGDNKMQFAVAMPPLAKTLKHDFPEVENTVRLRPTGFHVKKGTESIPEPDVVFADASVFDVFTLPMIYGDRSSALAEPNTVVLSASAALKYFNKLNVVGQTLTIENNQILKITGVINDMPKQSHFHADFLESLATQDGSRSNNWISSNYNTYILFREGADPKKLEAQFPQLLRNYAAADIQHATGGDIDAFEKSGSHFRLSLTALTAIHLHSNLVGEMEANSSAQYVYIFSAIALFILIIACVNFMNLSTARSANRAREVGVRKVLGSARSYLIGQFLTESILITLISAIIALVIVIIALPAFNNLSGKNITLNIGVLTWLIPAIFVGVLAIGSLAGLYPAIFLSAFNPINVLKGTLANGFKGSNLRSSLVIFQFAISIFLITATLVIYGQLKYIQNRDIGYNRNQVLVVKNSYELGNKARAFKQEIKQIPEVANATLSGFLPTSGARAADAIFKDQSKDPKKTIMPQLWQVDNDYITTLGMKVVAGRNFSDKMPTDSDAVVINETAAKFLGYANPVNKILYRPADNNSLKAFTIIGVVKDFNFSSLRENVTPVVMFLNRNNGNLGIKVNTADISGLLSKIENKWKSFAPAIKIDYSFMDTDFDAIYRTEQRMGKIFIIFTVLAIVIACLGLFGLSAYAAEQRIKEIGIRKVLGASVYNIAQMLSLNFIKLVCIAVLISSPVTYYIMQKWLQDFAYRITIQWWLLAISGLSALLIALITVSLQTIKAAVANPIKSLRTE</sequence>
<organism evidence="9 10">
    <name type="scientific">Mucilaginibacter corticis</name>
    <dbReference type="NCBI Taxonomy" id="2597670"/>
    <lineage>
        <taxon>Bacteria</taxon>
        <taxon>Pseudomonadati</taxon>
        <taxon>Bacteroidota</taxon>
        <taxon>Sphingobacteriia</taxon>
        <taxon>Sphingobacteriales</taxon>
        <taxon>Sphingobacteriaceae</taxon>
        <taxon>Mucilaginibacter</taxon>
    </lineage>
</organism>
<dbReference type="GO" id="GO:0005886">
    <property type="term" value="C:plasma membrane"/>
    <property type="evidence" value="ECO:0007669"/>
    <property type="project" value="UniProtKB-SubCell"/>
</dbReference>
<feature type="transmembrane region" description="Helical" evidence="6">
    <location>
        <begin position="765"/>
        <end position="787"/>
    </location>
</feature>
<dbReference type="Pfam" id="PF02687">
    <property type="entry name" value="FtsX"/>
    <property type="match status" value="2"/>
</dbReference>
<dbReference type="Pfam" id="PF12704">
    <property type="entry name" value="MacB_PCD"/>
    <property type="match status" value="2"/>
</dbReference>
<evidence type="ECO:0000256" key="6">
    <source>
        <dbReference type="SAM" id="Phobius"/>
    </source>
</evidence>
<dbReference type="Proteomes" id="UP000318733">
    <property type="component" value="Unassembled WGS sequence"/>
</dbReference>
<dbReference type="RefSeq" id="WP_144246601.1">
    <property type="nucleotide sequence ID" value="NZ_VLPK01000001.1"/>
</dbReference>
<name>A0A556MT00_9SPHI</name>
<evidence type="ECO:0000256" key="4">
    <source>
        <dbReference type="ARBA" id="ARBA00022989"/>
    </source>
</evidence>
<comment type="caution">
    <text evidence="9">The sequence shown here is derived from an EMBL/GenBank/DDBJ whole genome shotgun (WGS) entry which is preliminary data.</text>
</comment>
<proteinExistence type="predicted"/>
<feature type="transmembrane region" description="Helical" evidence="6">
    <location>
        <begin position="291"/>
        <end position="313"/>
    </location>
</feature>
<evidence type="ECO:0000313" key="10">
    <source>
        <dbReference type="Proteomes" id="UP000318733"/>
    </source>
</evidence>
<feature type="transmembrane region" description="Helical" evidence="6">
    <location>
        <begin position="385"/>
        <end position="412"/>
    </location>
</feature>
<keyword evidence="10" id="KW-1185">Reference proteome</keyword>
<keyword evidence="5 6" id="KW-0472">Membrane</keyword>
<evidence type="ECO:0000256" key="3">
    <source>
        <dbReference type="ARBA" id="ARBA00022692"/>
    </source>
</evidence>
<keyword evidence="4 6" id="KW-1133">Transmembrane helix</keyword>
<feature type="domain" description="ABC3 transporter permease C-terminal" evidence="7">
    <location>
        <begin position="683"/>
        <end position="796"/>
    </location>
</feature>
<evidence type="ECO:0000259" key="8">
    <source>
        <dbReference type="Pfam" id="PF12704"/>
    </source>
</evidence>
<dbReference type="InterPro" id="IPR025857">
    <property type="entry name" value="MacB_PCD"/>
</dbReference>
<keyword evidence="2" id="KW-1003">Cell membrane</keyword>
<reference evidence="9 10" key="1">
    <citation type="submission" date="2019-07" db="EMBL/GenBank/DDBJ databases">
        <authorList>
            <person name="Huq M.A."/>
        </authorList>
    </citation>
    <scope>NUCLEOTIDE SEQUENCE [LARGE SCALE GENOMIC DNA]</scope>
    <source>
        <strain evidence="9 10">MAH-19</strain>
    </source>
</reference>
<protein>
    <submittedName>
        <fullName evidence="9">FtsX-like permease family protein</fullName>
    </submittedName>
</protein>
<feature type="domain" description="MacB-like periplasmic core" evidence="8">
    <location>
        <begin position="440"/>
        <end position="611"/>
    </location>
</feature>
<feature type="transmembrane region" description="Helical" evidence="6">
    <location>
        <begin position="342"/>
        <end position="365"/>
    </location>
</feature>
<dbReference type="PANTHER" id="PTHR30572:SF18">
    <property type="entry name" value="ABC-TYPE MACROLIDE FAMILY EXPORT SYSTEM PERMEASE COMPONENT 2"/>
    <property type="match status" value="1"/>
</dbReference>
<evidence type="ECO:0000259" key="7">
    <source>
        <dbReference type="Pfam" id="PF02687"/>
    </source>
</evidence>
<dbReference type="OrthoDB" id="1451596at2"/>
<feature type="transmembrane region" description="Helical" evidence="6">
    <location>
        <begin position="717"/>
        <end position="745"/>
    </location>
</feature>
<dbReference type="InterPro" id="IPR003838">
    <property type="entry name" value="ABC3_permease_C"/>
</dbReference>
<dbReference type="PANTHER" id="PTHR30572">
    <property type="entry name" value="MEMBRANE COMPONENT OF TRANSPORTER-RELATED"/>
    <property type="match status" value="1"/>
</dbReference>
<feature type="transmembrane region" description="Helical" evidence="6">
    <location>
        <begin position="681"/>
        <end position="705"/>
    </location>
</feature>
<feature type="transmembrane region" description="Helical" evidence="6">
    <location>
        <begin position="21"/>
        <end position="42"/>
    </location>
</feature>
<dbReference type="GO" id="GO:0022857">
    <property type="term" value="F:transmembrane transporter activity"/>
    <property type="evidence" value="ECO:0007669"/>
    <property type="project" value="TreeGrafter"/>
</dbReference>
<dbReference type="EMBL" id="VLPK01000001">
    <property type="protein sequence ID" value="TSJ43036.1"/>
    <property type="molecule type" value="Genomic_DNA"/>
</dbReference>